<reference evidence="1 2" key="1">
    <citation type="submission" date="2019-03" db="EMBL/GenBank/DDBJ databases">
        <title>Pragia sp. nov. isolated from the gut tract of Carduelis flavirostris.</title>
        <authorList>
            <person name="Ge Y."/>
        </authorList>
    </citation>
    <scope>NUCLEOTIDE SEQUENCE [LARGE SCALE GENOMIC DNA]</scope>
    <source>
        <strain evidence="1 2">CF-458</strain>
    </source>
</reference>
<dbReference type="Proteomes" id="UP000293154">
    <property type="component" value="Chromosome"/>
</dbReference>
<organism evidence="1 2">
    <name type="scientific">Limnobaculum zhutongyuii</name>
    <dbReference type="NCBI Taxonomy" id="2498113"/>
    <lineage>
        <taxon>Bacteria</taxon>
        <taxon>Pseudomonadati</taxon>
        <taxon>Pseudomonadota</taxon>
        <taxon>Gammaproteobacteria</taxon>
        <taxon>Enterobacterales</taxon>
        <taxon>Budviciaceae</taxon>
        <taxon>Limnobaculum</taxon>
    </lineage>
</organism>
<name>A0A411WFJ9_9GAMM</name>
<dbReference type="KEGG" id="prag:EKN56_00190"/>
<keyword evidence="2" id="KW-1185">Reference proteome</keyword>
<evidence type="ECO:0000313" key="2">
    <source>
        <dbReference type="Proteomes" id="UP000293154"/>
    </source>
</evidence>
<evidence type="ECO:0000313" key="1">
    <source>
        <dbReference type="EMBL" id="QBH94969.1"/>
    </source>
</evidence>
<dbReference type="EMBL" id="CP034752">
    <property type="protein sequence ID" value="QBH94969.1"/>
    <property type="molecule type" value="Genomic_DNA"/>
</dbReference>
<accession>A0A411WFJ9</accession>
<dbReference type="Pfam" id="PF06674">
    <property type="entry name" value="DUF1176"/>
    <property type="match status" value="1"/>
</dbReference>
<sequence length="713" mass="79445">MAGSKVTIFFRERAVFRAILILLAAMFSPMLLAETEGGMTFAHKEWEIACDNTRTCRAAGYGINEGELSVLLTRYAGAGQKVKGTLVFASFNDDEQTPPKQNTAKLWIDGKPQGMLASGEDGRFQLSDAQIEPLIAALIRDKKVEFEYDQKRWQLSGAGFNAVILKMDEYQGRLNTPGAILRKGNRSESEVLPALARPEIIAAAVNKKATPVDLTPEQVDKVSRWLKPTIEAECHGVDDIGDGKNNWKAINVDAKHSLIQVLCWRGAYNEGLAYWLVDNNFSTEPKFITSSASDYGNGIIYLSQKGRGLGDCWLVKNWVWDGKSFVISEELSTGACNGIEAGGPWNLYTVVSTVRSQQEIDDDNAAVKQLYQALEDERKKDSQLAVDKVMERYSHISDRQTEFTIQYIEQNGEYRLPSEKPSADISDDEWQAFIKSDVIAEETEQRGASYTLVDLDGDGQRDLIIDAYIGGTGLFSDISVLKRYKTEFNPVGPSAQNGEFVPVTMYSLNGRGANQADYWIKLNGQVYVAYRNSTFGTDNIYLLKPFSQSAKIPKMTIRYQYALALRKENERPKEVVLDAADLAELEKSLARMSDEMLHDGLPVWSFNHPICPIPASVSKENAQFYYTGDPLHYTVERVADIPVWLKGKCYVGSVGTPFGFYTPKDGVEAFVVITSPREDESFHTSVDLTGSRTVLSINHSRVDLAESHGIFAR</sequence>
<protein>
    <submittedName>
        <fullName evidence="1">DUF1176 domain-containing protein</fullName>
    </submittedName>
</protein>
<dbReference type="OrthoDB" id="6183301at2"/>
<dbReference type="InterPro" id="IPR009560">
    <property type="entry name" value="DUF1176"/>
</dbReference>
<dbReference type="AlphaFoldDB" id="A0A411WFJ9"/>
<proteinExistence type="predicted"/>
<gene>
    <name evidence="1" type="ORF">EKN56_00190</name>
</gene>